<dbReference type="Proteomes" id="UP000000305">
    <property type="component" value="Unassembled WGS sequence"/>
</dbReference>
<dbReference type="InterPro" id="IPR002557">
    <property type="entry name" value="Chitin-bd_dom"/>
</dbReference>
<dbReference type="InterPro" id="IPR052976">
    <property type="entry name" value="Scoloptoxin-like"/>
</dbReference>
<dbReference type="PROSITE" id="PS50940">
    <property type="entry name" value="CHIT_BIND_II"/>
    <property type="match status" value="1"/>
</dbReference>
<dbReference type="Pfam" id="PF01607">
    <property type="entry name" value="CBM_14"/>
    <property type="match status" value="1"/>
</dbReference>
<organism evidence="2 3">
    <name type="scientific">Daphnia pulex</name>
    <name type="common">Water flea</name>
    <dbReference type="NCBI Taxonomy" id="6669"/>
    <lineage>
        <taxon>Eukaryota</taxon>
        <taxon>Metazoa</taxon>
        <taxon>Ecdysozoa</taxon>
        <taxon>Arthropoda</taxon>
        <taxon>Crustacea</taxon>
        <taxon>Branchiopoda</taxon>
        <taxon>Diplostraca</taxon>
        <taxon>Cladocera</taxon>
        <taxon>Anomopoda</taxon>
        <taxon>Daphniidae</taxon>
        <taxon>Daphnia</taxon>
    </lineage>
</organism>
<dbReference type="SUPFAM" id="SSF57625">
    <property type="entry name" value="Invertebrate chitin-binding proteins"/>
    <property type="match status" value="1"/>
</dbReference>
<dbReference type="InterPro" id="IPR036508">
    <property type="entry name" value="Chitin-bd_dom_sf"/>
</dbReference>
<name>E9HF29_DAPPU</name>
<proteinExistence type="predicted"/>
<dbReference type="PANTHER" id="PTHR22933">
    <property type="entry name" value="FI18007P1-RELATED"/>
    <property type="match status" value="1"/>
</dbReference>
<reference evidence="2 3" key="1">
    <citation type="journal article" date="2011" name="Science">
        <title>The ecoresponsive genome of Daphnia pulex.</title>
        <authorList>
            <person name="Colbourne J.K."/>
            <person name="Pfrender M.E."/>
            <person name="Gilbert D."/>
            <person name="Thomas W.K."/>
            <person name="Tucker A."/>
            <person name="Oakley T.H."/>
            <person name="Tokishita S."/>
            <person name="Aerts A."/>
            <person name="Arnold G.J."/>
            <person name="Basu M.K."/>
            <person name="Bauer D.J."/>
            <person name="Caceres C.E."/>
            <person name="Carmel L."/>
            <person name="Casola C."/>
            <person name="Choi J.H."/>
            <person name="Detter J.C."/>
            <person name="Dong Q."/>
            <person name="Dusheyko S."/>
            <person name="Eads B.D."/>
            <person name="Frohlich T."/>
            <person name="Geiler-Samerotte K.A."/>
            <person name="Gerlach D."/>
            <person name="Hatcher P."/>
            <person name="Jogdeo S."/>
            <person name="Krijgsveld J."/>
            <person name="Kriventseva E.V."/>
            <person name="Kultz D."/>
            <person name="Laforsch C."/>
            <person name="Lindquist E."/>
            <person name="Lopez J."/>
            <person name="Manak J.R."/>
            <person name="Muller J."/>
            <person name="Pangilinan J."/>
            <person name="Patwardhan R.P."/>
            <person name="Pitluck S."/>
            <person name="Pritham E.J."/>
            <person name="Rechtsteiner A."/>
            <person name="Rho M."/>
            <person name="Rogozin I.B."/>
            <person name="Sakarya O."/>
            <person name="Salamov A."/>
            <person name="Schaack S."/>
            <person name="Shapiro H."/>
            <person name="Shiga Y."/>
            <person name="Skalitzky C."/>
            <person name="Smith Z."/>
            <person name="Souvorov A."/>
            <person name="Sung W."/>
            <person name="Tang Z."/>
            <person name="Tsuchiya D."/>
            <person name="Tu H."/>
            <person name="Vos H."/>
            <person name="Wang M."/>
            <person name="Wolf Y.I."/>
            <person name="Yamagata H."/>
            <person name="Yamada T."/>
            <person name="Ye Y."/>
            <person name="Shaw J.R."/>
            <person name="Andrews J."/>
            <person name="Crease T.J."/>
            <person name="Tang H."/>
            <person name="Lucas S.M."/>
            <person name="Robertson H.M."/>
            <person name="Bork P."/>
            <person name="Koonin E.V."/>
            <person name="Zdobnov E.M."/>
            <person name="Grigoriev I.V."/>
            <person name="Lynch M."/>
            <person name="Boore J.L."/>
        </authorList>
    </citation>
    <scope>NUCLEOTIDE SEQUENCE [LARGE SCALE GENOMIC DNA]</scope>
</reference>
<gene>
    <name evidence="2" type="ORF">DAPPUDRAFT_62084</name>
</gene>
<dbReference type="PANTHER" id="PTHR22933:SF43">
    <property type="entry name" value="LP10131P"/>
    <property type="match status" value="1"/>
</dbReference>
<evidence type="ECO:0000259" key="1">
    <source>
        <dbReference type="PROSITE" id="PS50940"/>
    </source>
</evidence>
<feature type="domain" description="Chitin-binding type-2" evidence="1">
    <location>
        <begin position="43"/>
        <end position="101"/>
    </location>
</feature>
<dbReference type="HOGENOM" id="CLU_145640_1_0_1"/>
<dbReference type="PhylomeDB" id="E9HF29"/>
<evidence type="ECO:0000313" key="3">
    <source>
        <dbReference type="Proteomes" id="UP000000305"/>
    </source>
</evidence>
<dbReference type="AlphaFoldDB" id="E9HF29"/>
<dbReference type="Gene3D" id="2.170.140.10">
    <property type="entry name" value="Chitin binding domain"/>
    <property type="match status" value="1"/>
</dbReference>
<dbReference type="InParanoid" id="E9HF29"/>
<dbReference type="SMART" id="SM00494">
    <property type="entry name" value="ChtBD2"/>
    <property type="match status" value="1"/>
</dbReference>
<dbReference type="OrthoDB" id="6364363at2759"/>
<dbReference type="OMA" id="HWCLPNG"/>
<dbReference type="GO" id="GO:0008061">
    <property type="term" value="F:chitin binding"/>
    <property type="evidence" value="ECO:0007669"/>
    <property type="project" value="InterPro"/>
</dbReference>
<accession>E9HF29</accession>
<sequence length="117" mass="13526">MINHLYTLKTLGEFRRQPSRIGRKLLGVAGEDYPMFPVVPSTAFKCNPNKPGYYADVEALCQVFHVCQIDGRHDSFLCPNGTLFNQNYFVCDWWYNVDCSAAPSLYIRNEMLFQHPQ</sequence>
<dbReference type="EMBL" id="GL732633">
    <property type="protein sequence ID" value="EFX69619.1"/>
    <property type="molecule type" value="Genomic_DNA"/>
</dbReference>
<keyword evidence="3" id="KW-1185">Reference proteome</keyword>
<evidence type="ECO:0000313" key="2">
    <source>
        <dbReference type="EMBL" id="EFX69619.1"/>
    </source>
</evidence>
<dbReference type="STRING" id="6669.E9HF29"/>
<dbReference type="KEGG" id="dpx:DAPPUDRAFT_62084"/>
<feature type="non-terminal residue" evidence="2">
    <location>
        <position position="117"/>
    </location>
</feature>
<dbReference type="GO" id="GO:0005576">
    <property type="term" value="C:extracellular region"/>
    <property type="evidence" value="ECO:0007669"/>
    <property type="project" value="InterPro"/>
</dbReference>
<dbReference type="eggNOG" id="ENOG502S2FX">
    <property type="taxonomic scope" value="Eukaryota"/>
</dbReference>
<protein>
    <recommendedName>
        <fullName evidence="1">Chitin-binding type-2 domain-containing protein</fullName>
    </recommendedName>
</protein>